<evidence type="ECO:0000313" key="4">
    <source>
        <dbReference type="EMBL" id="OAY23806.1"/>
    </source>
</evidence>
<accession>A0A2C9U2F2</accession>
<dbReference type="Gene3D" id="3.40.140.10">
    <property type="entry name" value="Cytidine Deaminase, domain 2"/>
    <property type="match status" value="1"/>
</dbReference>
<dbReference type="PROSITE" id="PS51747">
    <property type="entry name" value="CYT_DCMP_DEAMINASES_2"/>
    <property type="match status" value="1"/>
</dbReference>
<comment type="similarity">
    <text evidence="2">Belongs to the cytidine and deoxycytidylate deaminase family. ADAT3 subfamily.</text>
</comment>
<dbReference type="Pfam" id="PF00383">
    <property type="entry name" value="dCMP_cyt_deam_1"/>
    <property type="match status" value="1"/>
</dbReference>
<evidence type="ECO:0000256" key="2">
    <source>
        <dbReference type="ARBA" id="ARBA00038160"/>
    </source>
</evidence>
<evidence type="ECO:0000259" key="3">
    <source>
        <dbReference type="PROSITE" id="PS51747"/>
    </source>
</evidence>
<dbReference type="GO" id="GO:0002100">
    <property type="term" value="P:tRNA wobble adenosine to inosine editing"/>
    <property type="evidence" value="ECO:0007669"/>
    <property type="project" value="InterPro"/>
</dbReference>
<keyword evidence="1" id="KW-0819">tRNA processing</keyword>
<gene>
    <name evidence="4" type="ORF">MANES_18G108800v8</name>
</gene>
<comment type="caution">
    <text evidence="4">The sequence shown here is derived from an EMBL/GenBank/DDBJ whole genome shotgun (WGS) entry which is preliminary data.</text>
</comment>
<dbReference type="PANTHER" id="PTHR11079:SF156">
    <property type="entry name" value="INACTIVE TRNA-SPECIFIC ADENOSINE DEAMINASE-LIKE PROTEIN 3-RELATED"/>
    <property type="match status" value="1"/>
</dbReference>
<dbReference type="PANTHER" id="PTHR11079">
    <property type="entry name" value="CYTOSINE DEAMINASE FAMILY MEMBER"/>
    <property type="match status" value="1"/>
</dbReference>
<evidence type="ECO:0000313" key="5">
    <source>
        <dbReference type="Proteomes" id="UP000091857"/>
    </source>
</evidence>
<dbReference type="GO" id="GO:0005737">
    <property type="term" value="C:cytoplasm"/>
    <property type="evidence" value="ECO:0000318"/>
    <property type="project" value="GO_Central"/>
</dbReference>
<dbReference type="EMBL" id="CM004404">
    <property type="protein sequence ID" value="OAY23806.1"/>
    <property type="molecule type" value="Genomic_DNA"/>
</dbReference>
<sequence length="429" mass="47814">MTNEKTEVWKIIHIPDKRPISPKEQPTVNAFASVIEPKLANALIRLLNQIAPLEDMRHVKRIQKRHDESGKIQLSVILCLASENDNQSSNMPQNVQELINSYQLSPFIIKVCKWAATSREEWEEQCKLWPTSYHPPTYNINGITGFGEEDSQSVFNFMKVAVDLAKSGGGLMVNAAVIVDPSVQQIIASGHDQIYSWHSRTGIENSNFKQPASFASNPKPSGANHLTVFPNNLHNGPARLYAGVSCLNPWHWCGQQLDMGSSCYLHPLQHAAIVAIESSAERDRRLFPGLLHTVKSSEVKHMQSSCAGSPAKRQKINLAYVEDGKELDADSEVTSVRPYLCTGYDIYLVWEPCTMCAMALVHQRIRRIFYAFPNPNAGALGSVHRLQGEKSLNHHYAVFRVVLPEEVLNVAEVVARADDDNDQIATAVS</sequence>
<evidence type="ECO:0000256" key="1">
    <source>
        <dbReference type="ARBA" id="ARBA00022694"/>
    </source>
</evidence>
<dbReference type="Gramene" id="Manes.18G108800.2.v8.1">
    <property type="protein sequence ID" value="Manes.18G108800.2.v8.1.CDS"/>
    <property type="gene ID" value="Manes.18G108800.v8.1"/>
</dbReference>
<organism evidence="4 5">
    <name type="scientific">Manihot esculenta</name>
    <name type="common">Cassava</name>
    <name type="synonym">Jatropha manihot</name>
    <dbReference type="NCBI Taxonomy" id="3983"/>
    <lineage>
        <taxon>Eukaryota</taxon>
        <taxon>Viridiplantae</taxon>
        <taxon>Streptophyta</taxon>
        <taxon>Embryophyta</taxon>
        <taxon>Tracheophyta</taxon>
        <taxon>Spermatophyta</taxon>
        <taxon>Magnoliopsida</taxon>
        <taxon>eudicotyledons</taxon>
        <taxon>Gunneridae</taxon>
        <taxon>Pentapetalae</taxon>
        <taxon>rosids</taxon>
        <taxon>fabids</taxon>
        <taxon>Malpighiales</taxon>
        <taxon>Euphorbiaceae</taxon>
        <taxon>Crotonoideae</taxon>
        <taxon>Manihoteae</taxon>
        <taxon>Manihot</taxon>
    </lineage>
</organism>
<dbReference type="InterPro" id="IPR002125">
    <property type="entry name" value="CMP_dCMP_dom"/>
</dbReference>
<reference evidence="5" key="1">
    <citation type="journal article" date="2016" name="Nat. Biotechnol.">
        <title>Sequencing wild and cultivated cassava and related species reveals extensive interspecific hybridization and genetic diversity.</title>
        <authorList>
            <person name="Bredeson J.V."/>
            <person name="Lyons J.B."/>
            <person name="Prochnik S.E."/>
            <person name="Wu G.A."/>
            <person name="Ha C.M."/>
            <person name="Edsinger-Gonzales E."/>
            <person name="Grimwood J."/>
            <person name="Schmutz J."/>
            <person name="Rabbi I.Y."/>
            <person name="Egesi C."/>
            <person name="Nauluvula P."/>
            <person name="Lebot V."/>
            <person name="Ndunguru J."/>
            <person name="Mkamilo G."/>
            <person name="Bart R.S."/>
            <person name="Setter T.L."/>
            <person name="Gleadow R.M."/>
            <person name="Kulakow P."/>
            <person name="Ferguson M.E."/>
            <person name="Rounsley S."/>
            <person name="Rokhsar D.S."/>
        </authorList>
    </citation>
    <scope>NUCLEOTIDE SEQUENCE [LARGE SCALE GENOMIC DNA]</scope>
    <source>
        <strain evidence="5">cv. AM560-2</strain>
    </source>
</reference>
<dbReference type="GO" id="GO:0052717">
    <property type="term" value="F:tRNA-specific adenosine-34 deaminase activity"/>
    <property type="evidence" value="ECO:0007669"/>
    <property type="project" value="UniProtKB-EC"/>
</dbReference>
<protein>
    <recommendedName>
        <fullName evidence="3">CMP/dCMP-type deaminase domain-containing protein</fullName>
    </recommendedName>
</protein>
<dbReference type="OrthoDB" id="3180714at2759"/>
<proteinExistence type="inferred from homology"/>
<dbReference type="SUPFAM" id="SSF53927">
    <property type="entry name" value="Cytidine deaminase-like"/>
    <property type="match status" value="1"/>
</dbReference>
<dbReference type="Proteomes" id="UP000091857">
    <property type="component" value="Chromosome 18"/>
</dbReference>
<dbReference type="STRING" id="3983.A0A2C9U2F2"/>
<feature type="domain" description="CMP/dCMP-type deaminase" evidence="3">
    <location>
        <begin position="281"/>
        <end position="383"/>
    </location>
</feature>
<name>A0A2C9U2F2_MANES</name>
<dbReference type="GO" id="GO:0046872">
    <property type="term" value="F:metal ion binding"/>
    <property type="evidence" value="ECO:0007669"/>
    <property type="project" value="UniProtKB-KW"/>
</dbReference>
<dbReference type="OMA" id="QHWPTSF"/>
<dbReference type="GO" id="GO:0005634">
    <property type="term" value="C:nucleus"/>
    <property type="evidence" value="ECO:0000318"/>
    <property type="project" value="GO_Central"/>
</dbReference>
<dbReference type="AlphaFoldDB" id="A0A2C9U2F2"/>
<keyword evidence="5" id="KW-1185">Reference proteome</keyword>
<dbReference type="InterPro" id="IPR016193">
    <property type="entry name" value="Cytidine_deaminase-like"/>
</dbReference>